<feature type="non-terminal residue" evidence="4">
    <location>
        <position position="1"/>
    </location>
</feature>
<evidence type="ECO:0000313" key="4">
    <source>
        <dbReference type="EMBL" id="CAD7635506.1"/>
    </source>
</evidence>
<dbReference type="EMBL" id="OC871605">
    <property type="protein sequence ID" value="CAD7635506.1"/>
    <property type="molecule type" value="Genomic_DNA"/>
</dbReference>
<feature type="non-terminal residue" evidence="4">
    <location>
        <position position="886"/>
    </location>
</feature>
<dbReference type="InterPro" id="IPR001156">
    <property type="entry name" value="Transferrin-like_dom"/>
</dbReference>
<sequence>HPDKAKCSGSDLYANFEGAFQCLATVGDVSFLRHTTINQMSRYKRINKNEYELLCPNGGRRSVDSYLECNWGFVPSHAIVISSATLPEDRAKIQRFFFDSVNKFSPQSTNRDYLSGQPLKPSFNRFNQSFSMKNNLTKYSLLEDKLRNDDQFSLFGDSVKYGAMNLLFSDETTALSPVDISKQTFAGYLRSYELPARIKFDFRSNLTNILDYFDKLRKCPVPNARFCVVSDKELEKCQRMKTAFHSQMLKPELTCIKGHSTVGCMSLIRDGNADLTVLDAGDVYTGGHKFNLEPLVSEQNNLNDTYYYVVAITRQSDKNTDLLYLKGKKSCHTGFGLAAGWVIPLSFLLSNSRMRPYGCDSVRAASEFFQKSCIPGALSREFYSLDSTWDYGNLCDLCHGASYRYCSRDSSEPFFGDTGALRCLVEGGGEIAFAKHTTILENTGGRNADWWARNVIPDDFELLCRDGTRATYRDFKRCHLGRVATNAIVTNKYNENYQKEAFINLFIYAQQFYGSKYSEDFTFKMFVSQSDYKDLIFQDSTVQLKTIPFNKRDYRQYLGHDFLKAMSLVDCTAGSHRTTPSAINCDGTIILLNEDGMQPIEISQKDSDLVPLKSGVKIACFQWNPVFLSLAISWESGELGVYSIKNSRAKWSETALKAYNRQKTVVCMQWINDGLSLFTVDMSGKIIIWEFDEMANLLLEKFTQQISDQISDTLAVTFNKISFVYFGSNSGTVFQMNESTGTLSDIVALESGVKRLLHYSKRSRLIIITESMLLCQYSFSTSSSDICEVSKVKLSTSARNLASDIITAQMIDDSVGLIAICFTGERVVRLWQLESGNNAAVIVAESAESHWAGVTSVGYWGNLMTAGTSNSHVIIWKRSSGLEFNR</sequence>
<dbReference type="Pfam" id="PF23383">
    <property type="entry name" value="Beta-prop_IFT140_1st"/>
    <property type="match status" value="1"/>
</dbReference>
<feature type="domain" description="Transferrin-like" evidence="3">
    <location>
        <begin position="224"/>
        <end position="571"/>
    </location>
</feature>
<evidence type="ECO:0000256" key="1">
    <source>
        <dbReference type="ARBA" id="ARBA00004613"/>
    </source>
</evidence>
<dbReference type="PANTHER" id="PTHR11485:SF29">
    <property type="entry name" value="TRANSFERRIN 2"/>
    <property type="match status" value="1"/>
</dbReference>
<organism evidence="4">
    <name type="scientific">Medioppia subpectinata</name>
    <dbReference type="NCBI Taxonomy" id="1979941"/>
    <lineage>
        <taxon>Eukaryota</taxon>
        <taxon>Metazoa</taxon>
        <taxon>Ecdysozoa</taxon>
        <taxon>Arthropoda</taxon>
        <taxon>Chelicerata</taxon>
        <taxon>Arachnida</taxon>
        <taxon>Acari</taxon>
        <taxon>Acariformes</taxon>
        <taxon>Sarcoptiformes</taxon>
        <taxon>Oribatida</taxon>
        <taxon>Brachypylina</taxon>
        <taxon>Oppioidea</taxon>
        <taxon>Oppiidae</taxon>
        <taxon>Medioppia</taxon>
    </lineage>
</organism>
<keyword evidence="2" id="KW-0964">Secreted</keyword>
<dbReference type="AlphaFoldDB" id="A0A7R9L7I6"/>
<dbReference type="SUPFAM" id="SSF50978">
    <property type="entry name" value="WD40 repeat-like"/>
    <property type="match status" value="1"/>
</dbReference>
<dbReference type="PANTHER" id="PTHR11485">
    <property type="entry name" value="TRANSFERRIN"/>
    <property type="match status" value="1"/>
</dbReference>
<dbReference type="InterPro" id="IPR056154">
    <property type="entry name" value="Beta-prop_IFT140_1st"/>
</dbReference>
<dbReference type="CDD" id="cd13529">
    <property type="entry name" value="PBP2_transferrin"/>
    <property type="match status" value="1"/>
</dbReference>
<dbReference type="Gene3D" id="2.130.10.10">
    <property type="entry name" value="YVTN repeat-like/Quinoprotein amine dehydrogenase"/>
    <property type="match status" value="1"/>
</dbReference>
<accession>A0A7R9L7I6</accession>
<reference evidence="4" key="1">
    <citation type="submission" date="2020-11" db="EMBL/GenBank/DDBJ databases">
        <authorList>
            <person name="Tran Van P."/>
        </authorList>
    </citation>
    <scope>NUCLEOTIDE SEQUENCE</scope>
</reference>
<proteinExistence type="predicted"/>
<dbReference type="GO" id="GO:0005886">
    <property type="term" value="C:plasma membrane"/>
    <property type="evidence" value="ECO:0007669"/>
    <property type="project" value="TreeGrafter"/>
</dbReference>
<dbReference type="Pfam" id="PF00405">
    <property type="entry name" value="Transferrin"/>
    <property type="match status" value="2"/>
</dbReference>
<dbReference type="InterPro" id="IPR036322">
    <property type="entry name" value="WD40_repeat_dom_sf"/>
</dbReference>
<dbReference type="OrthoDB" id="9981115at2759"/>
<dbReference type="SMART" id="SM00094">
    <property type="entry name" value="TR_FER"/>
    <property type="match status" value="1"/>
</dbReference>
<dbReference type="EMBL" id="CAJPIZ010017030">
    <property type="protein sequence ID" value="CAG2115936.1"/>
    <property type="molecule type" value="Genomic_DNA"/>
</dbReference>
<evidence type="ECO:0000313" key="5">
    <source>
        <dbReference type="Proteomes" id="UP000759131"/>
    </source>
</evidence>
<dbReference type="GO" id="GO:0055037">
    <property type="term" value="C:recycling endosome"/>
    <property type="evidence" value="ECO:0007669"/>
    <property type="project" value="TreeGrafter"/>
</dbReference>
<evidence type="ECO:0000259" key="3">
    <source>
        <dbReference type="PROSITE" id="PS51408"/>
    </source>
</evidence>
<dbReference type="GO" id="GO:0005615">
    <property type="term" value="C:extracellular space"/>
    <property type="evidence" value="ECO:0007669"/>
    <property type="project" value="TreeGrafter"/>
</dbReference>
<dbReference type="GO" id="GO:0005769">
    <property type="term" value="C:early endosome"/>
    <property type="evidence" value="ECO:0007669"/>
    <property type="project" value="TreeGrafter"/>
</dbReference>
<dbReference type="PROSITE" id="PS51408">
    <property type="entry name" value="TRANSFERRIN_LIKE_4"/>
    <property type="match status" value="2"/>
</dbReference>
<dbReference type="PRINTS" id="PR00422">
    <property type="entry name" value="TRANSFERRIN"/>
</dbReference>
<comment type="subcellular location">
    <subcellularLocation>
        <location evidence="1">Secreted</location>
    </subcellularLocation>
</comment>
<dbReference type="FunFam" id="3.40.190.10:FF:000095">
    <property type="entry name" value="Lactotransferrin"/>
    <property type="match status" value="1"/>
</dbReference>
<protein>
    <recommendedName>
        <fullName evidence="3">Transferrin-like domain-containing protein</fullName>
    </recommendedName>
</protein>
<dbReference type="SUPFAM" id="SSF53850">
    <property type="entry name" value="Periplasmic binding protein-like II"/>
    <property type="match status" value="2"/>
</dbReference>
<dbReference type="Gene3D" id="3.40.190.10">
    <property type="entry name" value="Periplasmic binding protein-like II"/>
    <property type="match status" value="3"/>
</dbReference>
<gene>
    <name evidence="4" type="ORF">OSB1V03_LOCUS15897</name>
</gene>
<dbReference type="InterPro" id="IPR015943">
    <property type="entry name" value="WD40/YVTN_repeat-like_dom_sf"/>
</dbReference>
<name>A0A7R9L7I6_9ACAR</name>
<keyword evidence="5" id="KW-1185">Reference proteome</keyword>
<dbReference type="Proteomes" id="UP000759131">
    <property type="component" value="Unassembled WGS sequence"/>
</dbReference>
<evidence type="ECO:0000256" key="2">
    <source>
        <dbReference type="ARBA" id="ARBA00022525"/>
    </source>
</evidence>
<dbReference type="GO" id="GO:0006826">
    <property type="term" value="P:iron ion transport"/>
    <property type="evidence" value="ECO:0007669"/>
    <property type="project" value="TreeGrafter"/>
</dbReference>
<feature type="domain" description="Transferrin-like" evidence="3">
    <location>
        <begin position="1"/>
        <end position="160"/>
    </location>
</feature>